<protein>
    <submittedName>
        <fullName evidence="2">Uncharacterized protein</fullName>
    </submittedName>
</protein>
<feature type="non-terminal residue" evidence="2">
    <location>
        <position position="1"/>
    </location>
</feature>
<keyword evidence="3" id="KW-1185">Reference proteome</keyword>
<dbReference type="AlphaFoldDB" id="A0A7T8H0M7"/>
<name>A0A7T8H0M7_CALRO</name>
<feature type="non-terminal residue" evidence="2">
    <location>
        <position position="63"/>
    </location>
</feature>
<organism evidence="2 3">
    <name type="scientific">Caligus rogercresseyi</name>
    <name type="common">Sea louse</name>
    <dbReference type="NCBI Taxonomy" id="217165"/>
    <lineage>
        <taxon>Eukaryota</taxon>
        <taxon>Metazoa</taxon>
        <taxon>Ecdysozoa</taxon>
        <taxon>Arthropoda</taxon>
        <taxon>Crustacea</taxon>
        <taxon>Multicrustacea</taxon>
        <taxon>Hexanauplia</taxon>
        <taxon>Copepoda</taxon>
        <taxon>Siphonostomatoida</taxon>
        <taxon>Caligidae</taxon>
        <taxon>Caligus</taxon>
    </lineage>
</organism>
<feature type="compositionally biased region" description="Low complexity" evidence="1">
    <location>
        <begin position="1"/>
        <end position="11"/>
    </location>
</feature>
<dbReference type="EMBL" id="CP045899">
    <property type="protein sequence ID" value="QQP41167.1"/>
    <property type="molecule type" value="Genomic_DNA"/>
</dbReference>
<gene>
    <name evidence="2" type="ORF">FKW44_015450</name>
</gene>
<evidence type="ECO:0000313" key="3">
    <source>
        <dbReference type="Proteomes" id="UP000595437"/>
    </source>
</evidence>
<feature type="region of interest" description="Disordered" evidence="1">
    <location>
        <begin position="1"/>
        <end position="63"/>
    </location>
</feature>
<evidence type="ECO:0000256" key="1">
    <source>
        <dbReference type="SAM" id="MobiDB-lite"/>
    </source>
</evidence>
<accession>A0A7T8H0M7</accession>
<feature type="compositionally biased region" description="Basic and acidic residues" evidence="1">
    <location>
        <begin position="35"/>
        <end position="49"/>
    </location>
</feature>
<evidence type="ECO:0000313" key="2">
    <source>
        <dbReference type="EMBL" id="QQP41167.1"/>
    </source>
</evidence>
<dbReference type="Proteomes" id="UP000595437">
    <property type="component" value="Chromosome 10"/>
</dbReference>
<sequence length="63" mass="7191">PQSEPSEPAAPIEEEDPPREPTPVKQEEPPPVEEQPPKPEVQDTPKEEVQVEEEEPKLMKKKQ</sequence>
<reference evidence="3" key="1">
    <citation type="submission" date="2021-01" db="EMBL/GenBank/DDBJ databases">
        <title>Caligus Genome Assembly.</title>
        <authorList>
            <person name="Gallardo-Escarate C."/>
        </authorList>
    </citation>
    <scope>NUCLEOTIDE SEQUENCE [LARGE SCALE GENOMIC DNA]</scope>
</reference>
<proteinExistence type="predicted"/>